<evidence type="ECO:0000313" key="1">
    <source>
        <dbReference type="EMBL" id="KAF2571796.1"/>
    </source>
</evidence>
<accession>A0A8S9IS34</accession>
<name>A0A8S9IS34_BRACR</name>
<gene>
    <name evidence="1" type="ORF">F2Q70_00004619</name>
</gene>
<protein>
    <submittedName>
        <fullName evidence="1">Uncharacterized protein</fullName>
    </submittedName>
</protein>
<organism evidence="1">
    <name type="scientific">Brassica cretica</name>
    <name type="common">Mustard</name>
    <dbReference type="NCBI Taxonomy" id="69181"/>
    <lineage>
        <taxon>Eukaryota</taxon>
        <taxon>Viridiplantae</taxon>
        <taxon>Streptophyta</taxon>
        <taxon>Embryophyta</taxon>
        <taxon>Tracheophyta</taxon>
        <taxon>Spermatophyta</taxon>
        <taxon>Magnoliopsida</taxon>
        <taxon>eudicotyledons</taxon>
        <taxon>Gunneridae</taxon>
        <taxon>Pentapetalae</taxon>
        <taxon>rosids</taxon>
        <taxon>malvids</taxon>
        <taxon>Brassicales</taxon>
        <taxon>Brassicaceae</taxon>
        <taxon>Brassiceae</taxon>
        <taxon>Brassica</taxon>
    </lineage>
</organism>
<reference evidence="1" key="1">
    <citation type="submission" date="2019-12" db="EMBL/GenBank/DDBJ databases">
        <title>Genome sequencing and annotation of Brassica cretica.</title>
        <authorList>
            <person name="Studholme D.J."/>
            <person name="Sarris P.F."/>
        </authorList>
    </citation>
    <scope>NUCLEOTIDE SEQUENCE</scope>
    <source>
        <strain evidence="1">PFS-102/07</strain>
        <tissue evidence="1">Leaf</tissue>
    </source>
</reference>
<dbReference type="AlphaFoldDB" id="A0A8S9IS34"/>
<dbReference type="EMBL" id="QGKY02001015">
    <property type="protein sequence ID" value="KAF2571796.1"/>
    <property type="molecule type" value="Genomic_DNA"/>
</dbReference>
<comment type="caution">
    <text evidence="1">The sequence shown here is derived from an EMBL/GenBank/DDBJ whole genome shotgun (WGS) entry which is preliminary data.</text>
</comment>
<sequence length="120" mass="14110">MLKKKKRYFKLLELQEQGIKMLLMLMWLEYLLTPKRQELVLERFTSSGSIPSTYISMVMELAPSKQKGAPKQVINLLFPKRLDTLSHNIQKEYRDVVERRVFTVLDNGSYSQLADEEART</sequence>
<proteinExistence type="predicted"/>